<dbReference type="OrthoDB" id="9801056at2"/>
<dbReference type="Gene3D" id="3.40.50.720">
    <property type="entry name" value="NAD(P)-binding Rossmann-like Domain"/>
    <property type="match status" value="1"/>
</dbReference>
<name>A0A5B9VYN4_9BACT</name>
<proteinExistence type="predicted"/>
<dbReference type="Proteomes" id="UP000324233">
    <property type="component" value="Chromosome"/>
</dbReference>
<dbReference type="AlphaFoldDB" id="A0A5B9VYN4"/>
<dbReference type="InterPro" id="IPR001509">
    <property type="entry name" value="Epimerase_deHydtase"/>
</dbReference>
<keyword evidence="2" id="KW-0413">Isomerase</keyword>
<protein>
    <submittedName>
        <fullName evidence="2">3 beta-hydroxysteroid dehydrogenase/Delta 5--&gt;4-isomerase</fullName>
    </submittedName>
</protein>
<dbReference type="InterPro" id="IPR050177">
    <property type="entry name" value="Lipid_A_modif_metabolic_enz"/>
</dbReference>
<accession>A0A5B9VYN4</accession>
<gene>
    <name evidence="2" type="ORF">OJF2_12090</name>
</gene>
<dbReference type="SUPFAM" id="SSF51735">
    <property type="entry name" value="NAD(P)-binding Rossmann-fold domains"/>
    <property type="match status" value="1"/>
</dbReference>
<dbReference type="PANTHER" id="PTHR43245">
    <property type="entry name" value="BIFUNCTIONAL POLYMYXIN RESISTANCE PROTEIN ARNA"/>
    <property type="match status" value="1"/>
</dbReference>
<evidence type="ECO:0000313" key="2">
    <source>
        <dbReference type="EMBL" id="QEH32730.1"/>
    </source>
</evidence>
<dbReference type="PANTHER" id="PTHR43245:SF54">
    <property type="entry name" value="BLL0593 PROTEIN"/>
    <property type="match status" value="1"/>
</dbReference>
<evidence type="ECO:0000259" key="1">
    <source>
        <dbReference type="Pfam" id="PF01370"/>
    </source>
</evidence>
<reference evidence="2 3" key="1">
    <citation type="submission" date="2019-08" db="EMBL/GenBank/DDBJ databases">
        <title>Deep-cultivation of Planctomycetes and their phenomic and genomic characterization uncovers novel biology.</title>
        <authorList>
            <person name="Wiegand S."/>
            <person name="Jogler M."/>
            <person name="Boedeker C."/>
            <person name="Pinto D."/>
            <person name="Vollmers J."/>
            <person name="Rivas-Marin E."/>
            <person name="Kohn T."/>
            <person name="Peeters S.H."/>
            <person name="Heuer A."/>
            <person name="Rast P."/>
            <person name="Oberbeckmann S."/>
            <person name="Bunk B."/>
            <person name="Jeske O."/>
            <person name="Meyerdierks A."/>
            <person name="Storesund J.E."/>
            <person name="Kallscheuer N."/>
            <person name="Luecker S."/>
            <person name="Lage O.M."/>
            <person name="Pohl T."/>
            <person name="Merkel B.J."/>
            <person name="Hornburger P."/>
            <person name="Mueller R.-W."/>
            <person name="Bruemmer F."/>
            <person name="Labrenz M."/>
            <person name="Spormann A.M."/>
            <person name="Op den Camp H."/>
            <person name="Overmann J."/>
            <person name="Amann R."/>
            <person name="Jetten M.S.M."/>
            <person name="Mascher T."/>
            <person name="Medema M.H."/>
            <person name="Devos D.P."/>
            <person name="Kaster A.-K."/>
            <person name="Ovreas L."/>
            <person name="Rohde M."/>
            <person name="Galperin M.Y."/>
            <person name="Jogler C."/>
        </authorList>
    </citation>
    <scope>NUCLEOTIDE SEQUENCE [LARGE SCALE GENOMIC DNA]</scope>
    <source>
        <strain evidence="2 3">OJF2</strain>
    </source>
</reference>
<dbReference type="RefSeq" id="WP_148592118.1">
    <property type="nucleotide sequence ID" value="NZ_CP042997.1"/>
</dbReference>
<organism evidence="2 3">
    <name type="scientific">Aquisphaera giovannonii</name>
    <dbReference type="NCBI Taxonomy" id="406548"/>
    <lineage>
        <taxon>Bacteria</taxon>
        <taxon>Pseudomonadati</taxon>
        <taxon>Planctomycetota</taxon>
        <taxon>Planctomycetia</taxon>
        <taxon>Isosphaerales</taxon>
        <taxon>Isosphaeraceae</taxon>
        <taxon>Aquisphaera</taxon>
    </lineage>
</organism>
<feature type="domain" description="NAD-dependent epimerase/dehydratase" evidence="1">
    <location>
        <begin position="8"/>
        <end position="219"/>
    </location>
</feature>
<dbReference type="KEGG" id="agv:OJF2_12090"/>
<evidence type="ECO:0000313" key="3">
    <source>
        <dbReference type="Proteomes" id="UP000324233"/>
    </source>
</evidence>
<dbReference type="Pfam" id="PF01370">
    <property type="entry name" value="Epimerase"/>
    <property type="match status" value="1"/>
</dbReference>
<dbReference type="InterPro" id="IPR036291">
    <property type="entry name" value="NAD(P)-bd_dom_sf"/>
</dbReference>
<dbReference type="GO" id="GO:0016853">
    <property type="term" value="F:isomerase activity"/>
    <property type="evidence" value="ECO:0007669"/>
    <property type="project" value="UniProtKB-KW"/>
</dbReference>
<dbReference type="EMBL" id="CP042997">
    <property type="protein sequence ID" value="QEH32730.1"/>
    <property type="molecule type" value="Genomic_DNA"/>
</dbReference>
<sequence>MTLDARCLVTGSAGHLGEALVRTLRAAGHDAVGLDLVPSPFTDVVGSIVDRDLVRQAIRGVRTVFHAATLHKPHVATHARQAFVDTNVSGTLNLLEESAAAGVSAFVFTSTTSVFGDALTPPPGAPAAWVTEDVAPVPKNIYGVTKAAAEDLCQLFHRNRKLPCVVLRTSRFFPEEDDDRAVRQSYDDANLKANELLFRRVDLEDVVSAHLAAAQRAAQVGFRKYIISATTPFLPGDLAELRRDAPSVVARRVPGYEAVYARRGWRMFPLIGRVYVNARAREELGWRPRHDFASVLQRIEAGEDPRSPLARVVGSKGYHWQTFAEGPFPVE</sequence>
<keyword evidence="3" id="KW-1185">Reference proteome</keyword>